<dbReference type="EMBL" id="GBXM01028606">
    <property type="protein sequence ID" value="JAH79971.1"/>
    <property type="molecule type" value="Transcribed_RNA"/>
</dbReference>
<sequence length="80" mass="8973">MYFLVFVTCCKILRNLHSISLNGRRVVKSCVYTPGHSRRSVSSIFLPAGKLRPTFSSSFTSDKRLVTEHAEFSVGLCCDD</sequence>
<protein>
    <submittedName>
        <fullName evidence="1">Uncharacterized protein</fullName>
    </submittedName>
</protein>
<evidence type="ECO:0000313" key="1">
    <source>
        <dbReference type="EMBL" id="JAH79971.1"/>
    </source>
</evidence>
<dbReference type="AlphaFoldDB" id="A0A0E9VPL5"/>
<reference evidence="1" key="2">
    <citation type="journal article" date="2015" name="Fish Shellfish Immunol.">
        <title>Early steps in the European eel (Anguilla anguilla)-Vibrio vulnificus interaction in the gills: Role of the RtxA13 toxin.</title>
        <authorList>
            <person name="Callol A."/>
            <person name="Pajuelo D."/>
            <person name="Ebbesson L."/>
            <person name="Teles M."/>
            <person name="MacKenzie S."/>
            <person name="Amaro C."/>
        </authorList>
    </citation>
    <scope>NUCLEOTIDE SEQUENCE</scope>
</reference>
<name>A0A0E9VPL5_ANGAN</name>
<reference evidence="1" key="1">
    <citation type="submission" date="2014-11" db="EMBL/GenBank/DDBJ databases">
        <authorList>
            <person name="Amaro Gonzalez C."/>
        </authorList>
    </citation>
    <scope>NUCLEOTIDE SEQUENCE</scope>
</reference>
<organism evidence="1">
    <name type="scientific">Anguilla anguilla</name>
    <name type="common">European freshwater eel</name>
    <name type="synonym">Muraena anguilla</name>
    <dbReference type="NCBI Taxonomy" id="7936"/>
    <lineage>
        <taxon>Eukaryota</taxon>
        <taxon>Metazoa</taxon>
        <taxon>Chordata</taxon>
        <taxon>Craniata</taxon>
        <taxon>Vertebrata</taxon>
        <taxon>Euteleostomi</taxon>
        <taxon>Actinopterygii</taxon>
        <taxon>Neopterygii</taxon>
        <taxon>Teleostei</taxon>
        <taxon>Anguilliformes</taxon>
        <taxon>Anguillidae</taxon>
        <taxon>Anguilla</taxon>
    </lineage>
</organism>
<accession>A0A0E9VPL5</accession>
<proteinExistence type="predicted"/>